<dbReference type="GO" id="GO:0042626">
    <property type="term" value="F:ATPase-coupled transmembrane transporter activity"/>
    <property type="evidence" value="ECO:0007669"/>
    <property type="project" value="TreeGrafter"/>
</dbReference>
<evidence type="ECO:0000256" key="10">
    <source>
        <dbReference type="ARBA" id="ARBA00023136"/>
    </source>
</evidence>
<proteinExistence type="inferred from homology"/>
<feature type="compositionally biased region" description="Low complexity" evidence="11">
    <location>
        <begin position="235"/>
        <end position="246"/>
    </location>
</feature>
<evidence type="ECO:0000256" key="5">
    <source>
        <dbReference type="ARBA" id="ARBA00022737"/>
    </source>
</evidence>
<dbReference type="SMART" id="SM00382">
    <property type="entry name" value="AAA"/>
    <property type="match status" value="1"/>
</dbReference>
<dbReference type="InterPro" id="IPR003593">
    <property type="entry name" value="AAA+_ATPase"/>
</dbReference>
<reference evidence="13" key="1">
    <citation type="submission" date="2022-07" db="EMBL/GenBank/DDBJ databases">
        <title>Phylogenomic reconstructions and comparative analyses of Kickxellomycotina fungi.</title>
        <authorList>
            <person name="Reynolds N.K."/>
            <person name="Stajich J.E."/>
            <person name="Barry K."/>
            <person name="Grigoriev I.V."/>
            <person name="Crous P."/>
            <person name="Smith M.E."/>
        </authorList>
    </citation>
    <scope>NUCLEOTIDE SEQUENCE</scope>
    <source>
        <strain evidence="13">RSA 567</strain>
    </source>
</reference>
<evidence type="ECO:0000313" key="13">
    <source>
        <dbReference type="EMBL" id="KAJ1970399.1"/>
    </source>
</evidence>
<dbReference type="Pfam" id="PF00005">
    <property type="entry name" value="ABC_tran"/>
    <property type="match status" value="1"/>
</dbReference>
<keyword evidence="7" id="KW-0067">ATP-binding</keyword>
<dbReference type="PROSITE" id="PS00211">
    <property type="entry name" value="ABC_TRANSPORTER_1"/>
    <property type="match status" value="1"/>
</dbReference>
<sequence length="385" mass="41428">MVDVCQGQFTWLDPQAPSTLSEVNITCRKGELVAVVGRVGSGKSSLISAILGDMTKQDGAVTIRGHVAYVAQQPWIMNATLRDNILFGHRYDPQFYQETIRACALQPDIDMLTDGDLTEIGEKGINLSGGQKARVSLARAVYARADVYLLDDPLSAVDAHVGKHLFDQVLGPHGLLRTKARILVTHAVTVLPKANTITFLQQGRVVEQGSFPELMALRGNLCRLAQESGLMSEISPTTSATATPRPSSRDSPILGACPPHSLYQDGTPVAVDSDIEEAHQSSALDPVGVPEEMAKLTKDTTSLRRASIVTLDGTRHKPAMASPQEGALMSVEESARGQVKVAVYAAYIRACSPWSIGLYLLAAVLLNLSDVAANLWLKHWSNVNA</sequence>
<dbReference type="GO" id="GO:0000329">
    <property type="term" value="C:fungal-type vacuole membrane"/>
    <property type="evidence" value="ECO:0007669"/>
    <property type="project" value="UniProtKB-ARBA"/>
</dbReference>
<name>A0A9W8E6J2_9FUNG</name>
<keyword evidence="14" id="KW-1185">Reference proteome</keyword>
<dbReference type="InterPro" id="IPR027417">
    <property type="entry name" value="P-loop_NTPase"/>
</dbReference>
<dbReference type="SUPFAM" id="SSF52540">
    <property type="entry name" value="P-loop containing nucleoside triphosphate hydrolases"/>
    <property type="match status" value="1"/>
</dbReference>
<keyword evidence="6" id="KW-0547">Nucleotide-binding</keyword>
<evidence type="ECO:0000256" key="7">
    <source>
        <dbReference type="ARBA" id="ARBA00022840"/>
    </source>
</evidence>
<dbReference type="Proteomes" id="UP001151582">
    <property type="component" value="Unassembled WGS sequence"/>
</dbReference>
<evidence type="ECO:0000256" key="9">
    <source>
        <dbReference type="ARBA" id="ARBA00022989"/>
    </source>
</evidence>
<protein>
    <recommendedName>
        <fullName evidence="12">ABC transporter domain-containing protein</fullName>
    </recommendedName>
</protein>
<keyword evidence="5" id="KW-0677">Repeat</keyword>
<evidence type="ECO:0000256" key="11">
    <source>
        <dbReference type="SAM" id="MobiDB-lite"/>
    </source>
</evidence>
<dbReference type="GO" id="GO:0016887">
    <property type="term" value="F:ATP hydrolysis activity"/>
    <property type="evidence" value="ECO:0007669"/>
    <property type="project" value="InterPro"/>
</dbReference>
<comment type="caution">
    <text evidence="13">The sequence shown here is derived from an EMBL/GenBank/DDBJ whole genome shotgun (WGS) entry which is preliminary data.</text>
</comment>
<dbReference type="PANTHER" id="PTHR24223">
    <property type="entry name" value="ATP-BINDING CASSETTE SUB-FAMILY C"/>
    <property type="match status" value="1"/>
</dbReference>
<keyword evidence="3" id="KW-0813">Transport</keyword>
<evidence type="ECO:0000256" key="6">
    <source>
        <dbReference type="ARBA" id="ARBA00022741"/>
    </source>
</evidence>
<evidence type="ECO:0000256" key="2">
    <source>
        <dbReference type="ARBA" id="ARBA00009726"/>
    </source>
</evidence>
<feature type="domain" description="ABC transporter" evidence="12">
    <location>
        <begin position="2"/>
        <end position="227"/>
    </location>
</feature>
<feature type="region of interest" description="Disordered" evidence="11">
    <location>
        <begin position="232"/>
        <end position="258"/>
    </location>
</feature>
<dbReference type="PROSITE" id="PS50893">
    <property type="entry name" value="ABC_TRANSPORTER_2"/>
    <property type="match status" value="1"/>
</dbReference>
<dbReference type="InterPro" id="IPR050173">
    <property type="entry name" value="ABC_transporter_C-like"/>
</dbReference>
<keyword evidence="10" id="KW-0472">Membrane</keyword>
<evidence type="ECO:0000256" key="8">
    <source>
        <dbReference type="ARBA" id="ARBA00022967"/>
    </source>
</evidence>
<evidence type="ECO:0000313" key="14">
    <source>
        <dbReference type="Proteomes" id="UP001151582"/>
    </source>
</evidence>
<comment type="similarity">
    <text evidence="2">Belongs to the ABC transporter superfamily. ABCC family. Conjugate transporter (TC 3.A.1.208) subfamily.</text>
</comment>
<dbReference type="EMBL" id="JANBQB010001790">
    <property type="protein sequence ID" value="KAJ1970399.1"/>
    <property type="molecule type" value="Genomic_DNA"/>
</dbReference>
<evidence type="ECO:0000259" key="12">
    <source>
        <dbReference type="PROSITE" id="PS50893"/>
    </source>
</evidence>
<feature type="non-terminal residue" evidence="13">
    <location>
        <position position="385"/>
    </location>
</feature>
<evidence type="ECO:0000256" key="1">
    <source>
        <dbReference type="ARBA" id="ARBA00004128"/>
    </source>
</evidence>
<evidence type="ECO:0000256" key="3">
    <source>
        <dbReference type="ARBA" id="ARBA00022448"/>
    </source>
</evidence>
<gene>
    <name evidence="13" type="ORF">H4R34_006068</name>
</gene>
<dbReference type="AlphaFoldDB" id="A0A9W8E6J2"/>
<keyword evidence="9" id="KW-1133">Transmembrane helix</keyword>
<organism evidence="13 14">
    <name type="scientific">Dimargaris verticillata</name>
    <dbReference type="NCBI Taxonomy" id="2761393"/>
    <lineage>
        <taxon>Eukaryota</taxon>
        <taxon>Fungi</taxon>
        <taxon>Fungi incertae sedis</taxon>
        <taxon>Zoopagomycota</taxon>
        <taxon>Kickxellomycotina</taxon>
        <taxon>Dimargaritomycetes</taxon>
        <taxon>Dimargaritales</taxon>
        <taxon>Dimargaritaceae</taxon>
        <taxon>Dimargaris</taxon>
    </lineage>
</organism>
<dbReference type="InterPro" id="IPR003439">
    <property type="entry name" value="ABC_transporter-like_ATP-bd"/>
</dbReference>
<dbReference type="InterPro" id="IPR017871">
    <property type="entry name" value="ABC_transporter-like_CS"/>
</dbReference>
<keyword evidence="8" id="KW-1278">Translocase</keyword>
<comment type="subcellular location">
    <subcellularLocation>
        <location evidence="1">Vacuole membrane</location>
        <topology evidence="1">Multi-pass membrane protein</topology>
    </subcellularLocation>
</comment>
<dbReference type="GO" id="GO:0005524">
    <property type="term" value="F:ATP binding"/>
    <property type="evidence" value="ECO:0007669"/>
    <property type="project" value="UniProtKB-KW"/>
</dbReference>
<evidence type="ECO:0000256" key="4">
    <source>
        <dbReference type="ARBA" id="ARBA00022692"/>
    </source>
</evidence>
<keyword evidence="4" id="KW-0812">Transmembrane</keyword>
<dbReference type="Gene3D" id="3.40.50.300">
    <property type="entry name" value="P-loop containing nucleotide triphosphate hydrolases"/>
    <property type="match status" value="1"/>
</dbReference>
<dbReference type="CDD" id="cd03250">
    <property type="entry name" value="ABCC_MRP_domain1"/>
    <property type="match status" value="1"/>
</dbReference>
<dbReference type="PANTHER" id="PTHR24223:SF443">
    <property type="entry name" value="MULTIDRUG-RESISTANCE LIKE PROTEIN 1, ISOFORM I"/>
    <property type="match status" value="1"/>
</dbReference>
<accession>A0A9W8E6J2</accession>
<dbReference type="FunFam" id="3.40.50.300:FF:000450">
    <property type="entry name" value="ABC transporter C family member 2"/>
    <property type="match status" value="1"/>
</dbReference>
<dbReference type="OrthoDB" id="6500128at2759"/>